<gene>
    <name evidence="7" type="ORF">OGAPHI_005251</name>
</gene>
<comment type="similarity">
    <text evidence="2">Belongs to the CENP-C/MIF2 family.</text>
</comment>
<dbReference type="SUPFAM" id="SSF51182">
    <property type="entry name" value="RmlC-like cupins"/>
    <property type="match status" value="1"/>
</dbReference>
<dbReference type="RefSeq" id="XP_046060184.1">
    <property type="nucleotide sequence ID" value="XM_046206416.1"/>
</dbReference>
<proteinExistence type="inferred from homology"/>
<sequence length="557" mass="62377">MSYRKSEVFEPPGKVGRKTGFFLTRTPKKNENGLEDLKDFFLSDEEYESPNNQKINTSPNKRLSQRYQQLKAHKSQAQTPTKSPKSRPAKPKGSLSMLLISSSDEDQDKSDSDDADEIINAATQMGSPIRPNVRKKASVNGSPASSQLQSVSKSPKSLQPSPLKKDVRPGSKSSILDVDSEEVSEDEPPVNTASKSTRAHQFASITKNMALQKKPAKTSKLVISDQESEPEPEEEQIQESADSDFERSDAHDEGVVDNDEDEEVVSISEDSLPLVKQNDNSVEEVSRPKEETPVSDSGVRRSSRTRVTPVAWWRNEKIIYETRTENGTYVKQIKDVLHRPEAKPVTRKRRQSSVTPTTKTRRRSRTPRVQSEEPVPAAVQPKIVEQPVEEQKNEQEEAQQLDGGEWLQKNSLTIPVFEGPGSENQIERTVAWAPNKSKNISIIKNSEEFFRIATLFDQDSEFSGGGIIEIPVGSRKAIKSNDDTYFIFFVIQGVLEVTLSHSPFVVVSGCSFEVPMGNFYQFDNKGKTVVKLFFVQSKYVVVSSPEDDDDEDDEDSM</sequence>
<dbReference type="InterPro" id="IPR014710">
    <property type="entry name" value="RmlC-like_jellyroll"/>
</dbReference>
<dbReference type="GO" id="GO:0019237">
    <property type="term" value="F:centromeric DNA binding"/>
    <property type="evidence" value="ECO:0007669"/>
    <property type="project" value="InterPro"/>
</dbReference>
<feature type="compositionally biased region" description="Acidic residues" evidence="5">
    <location>
        <begin position="226"/>
        <end position="243"/>
    </location>
</feature>
<evidence type="ECO:0000256" key="5">
    <source>
        <dbReference type="SAM" id="MobiDB-lite"/>
    </source>
</evidence>
<dbReference type="CDD" id="cd06993">
    <property type="entry name" value="cupin_CENP-C_C"/>
    <property type="match status" value="1"/>
</dbReference>
<evidence type="ECO:0000256" key="3">
    <source>
        <dbReference type="ARBA" id="ARBA00023125"/>
    </source>
</evidence>
<feature type="compositionally biased region" description="Basic and acidic residues" evidence="5">
    <location>
        <begin position="335"/>
        <end position="344"/>
    </location>
</feature>
<dbReference type="Proteomes" id="UP000769157">
    <property type="component" value="Unassembled WGS sequence"/>
</dbReference>
<dbReference type="PANTHER" id="PTHR16684:SF11">
    <property type="entry name" value="CENTROMERE PROTEIN C"/>
    <property type="match status" value="1"/>
</dbReference>
<evidence type="ECO:0000256" key="2">
    <source>
        <dbReference type="ARBA" id="ARBA00010291"/>
    </source>
</evidence>
<feature type="region of interest" description="Disordered" evidence="5">
    <location>
        <begin position="335"/>
        <end position="404"/>
    </location>
</feature>
<feature type="compositionally biased region" description="Acidic residues" evidence="5">
    <location>
        <begin position="178"/>
        <end position="188"/>
    </location>
</feature>
<evidence type="ECO:0000256" key="1">
    <source>
        <dbReference type="ARBA" id="ARBA00004123"/>
    </source>
</evidence>
<dbReference type="GO" id="GO:0051315">
    <property type="term" value="P:attachment of mitotic spindle microtubules to kinetochore"/>
    <property type="evidence" value="ECO:0007669"/>
    <property type="project" value="TreeGrafter"/>
</dbReference>
<dbReference type="GO" id="GO:0000776">
    <property type="term" value="C:kinetochore"/>
    <property type="evidence" value="ECO:0007669"/>
    <property type="project" value="InterPro"/>
</dbReference>
<feature type="compositionally biased region" description="Polar residues" evidence="5">
    <location>
        <begin position="49"/>
        <end position="68"/>
    </location>
</feature>
<dbReference type="OrthoDB" id="1939643at2759"/>
<keyword evidence="8" id="KW-1185">Reference proteome</keyword>
<keyword evidence="4" id="KW-0539">Nucleus</keyword>
<evidence type="ECO:0000256" key="4">
    <source>
        <dbReference type="ARBA" id="ARBA00023242"/>
    </source>
</evidence>
<organism evidence="7 8">
    <name type="scientific">Ogataea philodendri</name>
    <dbReference type="NCBI Taxonomy" id="1378263"/>
    <lineage>
        <taxon>Eukaryota</taxon>
        <taxon>Fungi</taxon>
        <taxon>Dikarya</taxon>
        <taxon>Ascomycota</taxon>
        <taxon>Saccharomycotina</taxon>
        <taxon>Pichiomycetes</taxon>
        <taxon>Pichiales</taxon>
        <taxon>Pichiaceae</taxon>
        <taxon>Ogataea</taxon>
    </lineage>
</organism>
<evidence type="ECO:0000259" key="6">
    <source>
        <dbReference type="Pfam" id="PF11699"/>
    </source>
</evidence>
<feature type="compositionally biased region" description="Basic and acidic residues" evidence="5">
    <location>
        <begin position="244"/>
        <end position="254"/>
    </location>
</feature>
<feature type="compositionally biased region" description="Acidic residues" evidence="5">
    <location>
        <begin position="255"/>
        <end position="264"/>
    </location>
</feature>
<dbReference type="AlphaFoldDB" id="A0A9P8P102"/>
<dbReference type="GeneID" id="70237215"/>
<evidence type="ECO:0000313" key="8">
    <source>
        <dbReference type="Proteomes" id="UP000769157"/>
    </source>
</evidence>
<feature type="compositionally biased region" description="Basic and acidic residues" evidence="5">
    <location>
        <begin position="28"/>
        <end position="41"/>
    </location>
</feature>
<dbReference type="EMBL" id="JAEUBE010000366">
    <property type="protein sequence ID" value="KAH3663848.1"/>
    <property type="molecule type" value="Genomic_DNA"/>
</dbReference>
<dbReference type="InterPro" id="IPR025974">
    <property type="entry name" value="Mif2/CENP-C_cupin"/>
</dbReference>
<comment type="caution">
    <text evidence="7">The sequence shown here is derived from an EMBL/GenBank/DDBJ whole genome shotgun (WGS) entry which is preliminary data.</text>
</comment>
<accession>A0A9P8P102</accession>
<protein>
    <recommendedName>
        <fullName evidence="6">Mif2/CENP-C cupin domain-containing protein</fullName>
    </recommendedName>
</protein>
<dbReference type="GO" id="GO:0051382">
    <property type="term" value="P:kinetochore assembly"/>
    <property type="evidence" value="ECO:0007669"/>
    <property type="project" value="InterPro"/>
</dbReference>
<evidence type="ECO:0000313" key="7">
    <source>
        <dbReference type="EMBL" id="KAH3663848.1"/>
    </source>
</evidence>
<comment type="subcellular location">
    <subcellularLocation>
        <location evidence="1">Nucleus</location>
    </subcellularLocation>
</comment>
<feature type="domain" description="Mif2/CENP-C cupin" evidence="6">
    <location>
        <begin position="450"/>
        <end position="536"/>
    </location>
</feature>
<dbReference type="GO" id="GO:0051455">
    <property type="term" value="P:spindle attachment to meiosis I kinetochore"/>
    <property type="evidence" value="ECO:0007669"/>
    <property type="project" value="TreeGrafter"/>
</dbReference>
<dbReference type="PANTHER" id="PTHR16684">
    <property type="entry name" value="CENTROMERE PROTEIN C"/>
    <property type="match status" value="1"/>
</dbReference>
<keyword evidence="3" id="KW-0238">DNA-binding</keyword>
<reference evidence="7" key="2">
    <citation type="submission" date="2021-01" db="EMBL/GenBank/DDBJ databases">
        <authorList>
            <person name="Schikora-Tamarit M.A."/>
        </authorList>
    </citation>
    <scope>NUCLEOTIDE SEQUENCE</scope>
    <source>
        <strain evidence="7">CBS6075</strain>
    </source>
</reference>
<dbReference type="Gene3D" id="2.60.120.10">
    <property type="entry name" value="Jelly Rolls"/>
    <property type="match status" value="1"/>
</dbReference>
<reference evidence="7" key="1">
    <citation type="journal article" date="2021" name="Open Biol.">
        <title>Shared evolutionary footprints suggest mitochondrial oxidative damage underlies multiple complex I losses in fungi.</title>
        <authorList>
            <person name="Schikora-Tamarit M.A."/>
            <person name="Marcet-Houben M."/>
            <person name="Nosek J."/>
            <person name="Gabaldon T."/>
        </authorList>
    </citation>
    <scope>NUCLEOTIDE SEQUENCE</scope>
    <source>
        <strain evidence="7">CBS6075</strain>
    </source>
</reference>
<dbReference type="Pfam" id="PF11699">
    <property type="entry name" value="CENP-C_C"/>
    <property type="match status" value="1"/>
</dbReference>
<feature type="region of interest" description="Disordered" evidence="5">
    <location>
        <begin position="1"/>
        <end position="306"/>
    </location>
</feature>
<dbReference type="InterPro" id="IPR028386">
    <property type="entry name" value="CENP-C/Mif2/cnp3"/>
</dbReference>
<dbReference type="InterPro" id="IPR011051">
    <property type="entry name" value="RmlC_Cupin_sf"/>
</dbReference>
<feature type="compositionally biased region" description="Acidic residues" evidence="5">
    <location>
        <begin position="103"/>
        <end position="117"/>
    </location>
</feature>
<dbReference type="GO" id="GO:0005634">
    <property type="term" value="C:nucleus"/>
    <property type="evidence" value="ECO:0007669"/>
    <property type="project" value="UniProtKB-SubCell"/>
</dbReference>
<name>A0A9P8P102_9ASCO</name>
<feature type="compositionally biased region" description="Low complexity" evidence="5">
    <location>
        <begin position="142"/>
        <end position="162"/>
    </location>
</feature>